<dbReference type="Pfam" id="PF12705">
    <property type="entry name" value="PDDEXK_1"/>
    <property type="match status" value="1"/>
</dbReference>
<dbReference type="PANTHER" id="PTHR36531:SF2">
    <property type="entry name" value="CRISPR-ASSOCIATED EXONUCLEASE CAS4"/>
    <property type="match status" value="1"/>
</dbReference>
<dbReference type="EC" id="3.1.12.1" evidence="3 13"/>
<keyword evidence="11 13" id="KW-0051">Antiviral defense</keyword>
<dbReference type="EMBL" id="AP012489">
    <property type="protein sequence ID" value="BAN89813.1"/>
    <property type="molecule type" value="Genomic_DNA"/>
</dbReference>
<evidence type="ECO:0000313" key="15">
    <source>
        <dbReference type="EMBL" id="BAN89813.1"/>
    </source>
</evidence>
<dbReference type="Gene3D" id="3.90.320.10">
    <property type="match status" value="1"/>
</dbReference>
<evidence type="ECO:0000256" key="10">
    <source>
        <dbReference type="ARBA" id="ARBA00023014"/>
    </source>
</evidence>
<comment type="cofactor">
    <cofactor evidence="13">
        <name>iron-sulfur cluster</name>
        <dbReference type="ChEBI" id="CHEBI:30408"/>
    </cofactor>
</comment>
<dbReference type="GO" id="GO:0051536">
    <property type="term" value="F:iron-sulfur cluster binding"/>
    <property type="evidence" value="ECO:0007669"/>
    <property type="project" value="UniProtKB-KW"/>
</dbReference>
<protein>
    <recommendedName>
        <fullName evidence="4 13">CRISPR-associated exonuclease Cas4</fullName>
        <ecNumber evidence="3 13">3.1.12.1</ecNumber>
    </recommendedName>
</protein>
<evidence type="ECO:0000256" key="7">
    <source>
        <dbReference type="ARBA" id="ARBA00022801"/>
    </source>
</evidence>
<evidence type="ECO:0000256" key="6">
    <source>
        <dbReference type="ARBA" id="ARBA00022723"/>
    </source>
</evidence>
<dbReference type="PANTHER" id="PTHR36531">
    <property type="entry name" value="CRISPR-ASSOCIATED EXONUCLEASE CAS4"/>
    <property type="match status" value="1"/>
</dbReference>
<comment type="function">
    <text evidence="13">CRISPR (clustered regularly interspaced short palindromic repeat) is an adaptive immune system that provides protection against mobile genetic elements (viruses, transposable elements and conjugative plasmids). CRISPR clusters contain sequences complementary to antecedent mobile elements and target invading nucleic acids. CRISPR clusters are transcribed and processed into CRISPR RNA (crRNA).</text>
</comment>
<keyword evidence="7 13" id="KW-0378">Hydrolase</keyword>
<dbReference type="InterPro" id="IPR051827">
    <property type="entry name" value="Cas4_exonuclease"/>
</dbReference>
<accession>U3TCW6</accession>
<evidence type="ECO:0000259" key="14">
    <source>
        <dbReference type="Pfam" id="PF12705"/>
    </source>
</evidence>
<keyword evidence="8 13" id="KW-0269">Exonuclease</keyword>
<comment type="cofactor">
    <cofactor evidence="1">
        <name>Mn(2+)</name>
        <dbReference type="ChEBI" id="CHEBI:29035"/>
    </cofactor>
</comment>
<keyword evidence="6 13" id="KW-0479">Metal-binding</keyword>
<dbReference type="AlphaFoldDB" id="U3TCW6"/>
<dbReference type="GO" id="GO:0004527">
    <property type="term" value="F:exonuclease activity"/>
    <property type="evidence" value="ECO:0007669"/>
    <property type="project" value="UniProtKB-KW"/>
</dbReference>
<evidence type="ECO:0000256" key="11">
    <source>
        <dbReference type="ARBA" id="ARBA00023118"/>
    </source>
</evidence>
<dbReference type="GO" id="GO:0051607">
    <property type="term" value="P:defense response to virus"/>
    <property type="evidence" value="ECO:0007669"/>
    <property type="project" value="UniProtKB-KW"/>
</dbReference>
<evidence type="ECO:0000256" key="13">
    <source>
        <dbReference type="RuleBase" id="RU365022"/>
    </source>
</evidence>
<dbReference type="InterPro" id="IPR013343">
    <property type="entry name" value="CRISPR-assoc_prot_Cas4"/>
</dbReference>
<evidence type="ECO:0000256" key="9">
    <source>
        <dbReference type="ARBA" id="ARBA00023004"/>
    </source>
</evidence>
<organism evidence="15 16">
    <name type="scientific">Aeropyrum camini SY1 = JCM 12091</name>
    <dbReference type="NCBI Taxonomy" id="1198449"/>
    <lineage>
        <taxon>Archaea</taxon>
        <taxon>Thermoproteota</taxon>
        <taxon>Thermoprotei</taxon>
        <taxon>Desulfurococcales</taxon>
        <taxon>Desulfurococcaceae</taxon>
        <taxon>Aeropyrum</taxon>
    </lineage>
</organism>
<evidence type="ECO:0000256" key="8">
    <source>
        <dbReference type="ARBA" id="ARBA00022839"/>
    </source>
</evidence>
<reference evidence="15 16" key="1">
    <citation type="journal article" date="2013" name="Appl. Environ. Microbiol.">
        <title>Variation of the Virus-Related Elements within Syntenic Genomes of the Hyperthermophilic Archaeon Aeropyrum.</title>
        <authorList>
            <person name="Daifuku T."/>
            <person name="Yoshida T."/>
            <person name="Kitamura T."/>
            <person name="Kawaichi S."/>
            <person name="Inoue T."/>
            <person name="Nomura K."/>
            <person name="Yoshida Y."/>
            <person name="Kuno S."/>
            <person name="Sako Y."/>
        </authorList>
    </citation>
    <scope>NUCLEOTIDE SEQUENCE [LARGE SCALE GENOMIC DNA]</scope>
    <source>
        <strain evidence="15 16">SY1</strain>
    </source>
</reference>
<dbReference type="KEGG" id="acj:ACAM_0344"/>
<gene>
    <name evidence="15" type="ORF">ACAM_0344</name>
</gene>
<dbReference type="GO" id="GO:0046872">
    <property type="term" value="F:metal ion binding"/>
    <property type="evidence" value="ECO:0007669"/>
    <property type="project" value="UniProtKB-KW"/>
</dbReference>
<keyword evidence="5 13" id="KW-0540">Nuclease</keyword>
<evidence type="ECO:0000256" key="5">
    <source>
        <dbReference type="ARBA" id="ARBA00022722"/>
    </source>
</evidence>
<evidence type="ECO:0000256" key="3">
    <source>
        <dbReference type="ARBA" id="ARBA00012768"/>
    </source>
</evidence>
<sequence>MVTPSLVKQYVYCPTLPWLEVRVGRLEPPTPSMESAILTADEKEEIAREAGIPPPYRVEIPLEYPRLRLRGVIDLVAGPHGRRGYWIMEAKKHPRRPRASKHFQAQLLAYALLATKTLGPVYRATLYIGGTTRTLEINQRHLQTAEKLVKKTLKIVEEEEPPLTRQPPQKCMYCFYRKLCPNANPHL</sequence>
<proteinExistence type="inferred from homology"/>
<keyword evidence="12 13" id="KW-0464">Manganese</keyword>
<name>U3TCW6_9CREN</name>
<evidence type="ECO:0000256" key="1">
    <source>
        <dbReference type="ARBA" id="ARBA00001936"/>
    </source>
</evidence>
<evidence type="ECO:0000256" key="12">
    <source>
        <dbReference type="ARBA" id="ARBA00023211"/>
    </source>
</evidence>
<dbReference type="STRING" id="1198449.ACAM_0344"/>
<dbReference type="NCBIfam" id="TIGR00372">
    <property type="entry name" value="cas4"/>
    <property type="match status" value="1"/>
</dbReference>
<evidence type="ECO:0000256" key="4">
    <source>
        <dbReference type="ARBA" id="ARBA00020049"/>
    </source>
</evidence>
<dbReference type="Proteomes" id="UP000016887">
    <property type="component" value="Chromosome"/>
</dbReference>
<dbReference type="InterPro" id="IPR038726">
    <property type="entry name" value="PDDEXK_AddAB-type"/>
</dbReference>
<comment type="cofactor">
    <cofactor evidence="13">
        <name>Mg(2+)</name>
        <dbReference type="ChEBI" id="CHEBI:18420"/>
    </cofactor>
    <cofactor evidence="13">
        <name>Mn(2+)</name>
        <dbReference type="ChEBI" id="CHEBI:29035"/>
    </cofactor>
    <text evidence="13">Mg(2+) or Mn(2+) required for ssDNA cleavage activity.</text>
</comment>
<dbReference type="eggNOG" id="arCOG00786">
    <property type="taxonomic scope" value="Archaea"/>
</dbReference>
<comment type="similarity">
    <text evidence="2 13">Belongs to the CRISPR-associated exonuclease Cas4 family.</text>
</comment>
<dbReference type="InterPro" id="IPR011604">
    <property type="entry name" value="PDDEXK-like_dom_sf"/>
</dbReference>
<keyword evidence="9 13" id="KW-0408">Iron</keyword>
<evidence type="ECO:0000256" key="2">
    <source>
        <dbReference type="ARBA" id="ARBA00009189"/>
    </source>
</evidence>
<keyword evidence="16" id="KW-1185">Reference proteome</keyword>
<feature type="domain" description="PD-(D/E)XK endonuclease-like" evidence="14">
    <location>
        <begin position="43"/>
        <end position="181"/>
    </location>
</feature>
<keyword evidence="10 13" id="KW-0411">Iron-sulfur</keyword>
<evidence type="ECO:0000313" key="16">
    <source>
        <dbReference type="Proteomes" id="UP000016887"/>
    </source>
</evidence>